<dbReference type="InterPro" id="IPR036162">
    <property type="entry name" value="Resolvase-like_N_sf"/>
</dbReference>
<keyword evidence="4" id="KW-0238">DNA-binding</keyword>
<evidence type="ECO:0000256" key="1">
    <source>
        <dbReference type="ARBA" id="ARBA00009913"/>
    </source>
</evidence>
<protein>
    <submittedName>
        <fullName evidence="8">DNA invertase</fullName>
    </submittedName>
</protein>
<dbReference type="RefSeq" id="WP_065281852.1">
    <property type="nucleotide sequence ID" value="NZ_CP016286.1"/>
</dbReference>
<evidence type="ECO:0000256" key="5">
    <source>
        <dbReference type="ARBA" id="ARBA00023172"/>
    </source>
</evidence>
<comment type="similarity">
    <text evidence="1">Belongs to the site-specific recombinase resolvase family.</text>
</comment>
<dbReference type="Gene3D" id="3.40.50.1390">
    <property type="entry name" value="Resolvase, N-terminal catalytic domain"/>
    <property type="match status" value="1"/>
</dbReference>
<dbReference type="EMBL" id="CP016286">
    <property type="protein sequence ID" value="ANP87954.1"/>
    <property type="molecule type" value="Genomic_DNA"/>
</dbReference>
<dbReference type="CDD" id="cd03768">
    <property type="entry name" value="SR_ResInv"/>
    <property type="match status" value="1"/>
</dbReference>
<keyword evidence="2" id="KW-0229">DNA integration</keyword>
<proteinExistence type="inferred from homology"/>
<dbReference type="PROSITE" id="PS51736">
    <property type="entry name" value="RECOMBINASES_3"/>
    <property type="match status" value="1"/>
</dbReference>
<dbReference type="FunFam" id="3.40.50.1390:FF:000001">
    <property type="entry name" value="DNA recombinase"/>
    <property type="match status" value="1"/>
</dbReference>
<dbReference type="PANTHER" id="PTHR30461:SF26">
    <property type="entry name" value="RESOLVASE HOMOLOG YNEB"/>
    <property type="match status" value="1"/>
</dbReference>
<evidence type="ECO:0000256" key="3">
    <source>
        <dbReference type="ARBA" id="ARBA00023100"/>
    </source>
</evidence>
<accession>A0A1B1CE21</accession>
<feature type="active site" description="O-(5'-phospho-DNA)-serine intermediate" evidence="6">
    <location>
        <position position="12"/>
    </location>
</feature>
<dbReference type="GO" id="GO:0000150">
    <property type="term" value="F:DNA strand exchange activity"/>
    <property type="evidence" value="ECO:0007669"/>
    <property type="project" value="UniProtKB-KW"/>
</dbReference>
<dbReference type="PANTHER" id="PTHR30461">
    <property type="entry name" value="DNA-INVERTASE FROM LAMBDOID PROPHAGE"/>
    <property type="match status" value="1"/>
</dbReference>
<dbReference type="InterPro" id="IPR006119">
    <property type="entry name" value="Resolv_N"/>
</dbReference>
<evidence type="ECO:0000259" key="7">
    <source>
        <dbReference type="PROSITE" id="PS51736"/>
    </source>
</evidence>
<evidence type="ECO:0000256" key="4">
    <source>
        <dbReference type="ARBA" id="ARBA00023125"/>
    </source>
</evidence>
<dbReference type="OrthoDB" id="9800103at2"/>
<dbReference type="GO" id="GO:0003677">
    <property type="term" value="F:DNA binding"/>
    <property type="evidence" value="ECO:0007669"/>
    <property type="project" value="UniProtKB-KW"/>
</dbReference>
<sequence>MTATIIGYARTSTVDQKAGFDAQLRDLKEHGCTKTFAEQVSSVAERAELERCLDYVREGDTLVVTKLDRLARSMHDLMSIIDRLDKKGVSLRILAMNLDTGTPTGKLMLSVLGAVAQFEREMMLERQREGVAKAKAEGKYTGRQPTAQRQSEEVLKLKASGKTMAEIIAVLDISESSYWRILRASKKEQAAA</sequence>
<dbReference type="AlphaFoldDB" id="A0A1B1CE21"/>
<organism evidence="8 9">
    <name type="scientific">Rhizobium leguminosarum</name>
    <dbReference type="NCBI Taxonomy" id="384"/>
    <lineage>
        <taxon>Bacteria</taxon>
        <taxon>Pseudomonadati</taxon>
        <taxon>Pseudomonadota</taxon>
        <taxon>Alphaproteobacteria</taxon>
        <taxon>Hyphomicrobiales</taxon>
        <taxon>Rhizobiaceae</taxon>
        <taxon>Rhizobium/Agrobacterium group</taxon>
        <taxon>Rhizobium</taxon>
    </lineage>
</organism>
<reference evidence="8 9" key="1">
    <citation type="submission" date="2016-06" db="EMBL/GenBank/DDBJ databases">
        <title>Microsymbionts genomes from the relict species Vavilovia formosa.</title>
        <authorList>
            <person name="Chirak E."/>
            <person name="Kimeklis A."/>
            <person name="Andronov E."/>
        </authorList>
    </citation>
    <scope>NUCLEOTIDE SEQUENCE [LARGE SCALE GENOMIC DNA]</scope>
    <source>
        <strain evidence="8 9">Vaf10</strain>
    </source>
</reference>
<keyword evidence="3" id="KW-0230">DNA invertase</keyword>
<evidence type="ECO:0000256" key="6">
    <source>
        <dbReference type="PIRSR" id="PIRSR606118-50"/>
    </source>
</evidence>
<dbReference type="InterPro" id="IPR050639">
    <property type="entry name" value="SSR_resolvase"/>
</dbReference>
<evidence type="ECO:0000313" key="8">
    <source>
        <dbReference type="EMBL" id="ANP87954.1"/>
    </source>
</evidence>
<gene>
    <name evidence="8" type="ORF">BA011_20945</name>
</gene>
<dbReference type="InterPro" id="IPR006118">
    <property type="entry name" value="Recombinase_CS"/>
</dbReference>
<keyword evidence="5" id="KW-0233">DNA recombination</keyword>
<name>A0A1B1CE21_RHILE</name>
<evidence type="ECO:0000313" key="9">
    <source>
        <dbReference type="Proteomes" id="UP000092691"/>
    </source>
</evidence>
<dbReference type="SUPFAM" id="SSF53041">
    <property type="entry name" value="Resolvase-like"/>
    <property type="match status" value="1"/>
</dbReference>
<dbReference type="Pfam" id="PF00239">
    <property type="entry name" value="Resolvase"/>
    <property type="match status" value="1"/>
</dbReference>
<dbReference type="Proteomes" id="UP000092691">
    <property type="component" value="Chromosome"/>
</dbReference>
<dbReference type="SMART" id="SM00857">
    <property type="entry name" value="Resolvase"/>
    <property type="match status" value="1"/>
</dbReference>
<dbReference type="GO" id="GO:0015074">
    <property type="term" value="P:DNA integration"/>
    <property type="evidence" value="ECO:0007669"/>
    <property type="project" value="UniProtKB-KW"/>
</dbReference>
<dbReference type="PROSITE" id="PS00398">
    <property type="entry name" value="RECOMBINASES_2"/>
    <property type="match status" value="1"/>
</dbReference>
<feature type="domain" description="Resolvase/invertase-type recombinase catalytic" evidence="7">
    <location>
        <begin position="4"/>
        <end position="138"/>
    </location>
</feature>
<evidence type="ECO:0000256" key="2">
    <source>
        <dbReference type="ARBA" id="ARBA00022908"/>
    </source>
</evidence>